<name>A0A3P8SP59_AMPPE</name>
<evidence type="ECO:0000313" key="2">
    <source>
        <dbReference type="Proteomes" id="UP000265080"/>
    </source>
</evidence>
<reference evidence="1 2" key="1">
    <citation type="submission" date="2018-03" db="EMBL/GenBank/DDBJ databases">
        <title>Finding Nemo's genes: A chromosome-scale reference assembly of the genome of the orange clownfish Amphiprion percula.</title>
        <authorList>
            <person name="Lehmann R."/>
        </authorList>
    </citation>
    <scope>NUCLEOTIDE SEQUENCE</scope>
</reference>
<keyword evidence="2" id="KW-1185">Reference proteome</keyword>
<dbReference type="GO" id="GO:0003351">
    <property type="term" value="P:epithelial cilium movement involved in extracellular fluid movement"/>
    <property type="evidence" value="ECO:0007669"/>
    <property type="project" value="TreeGrafter"/>
</dbReference>
<dbReference type="PANTHER" id="PTHR21963:SF1">
    <property type="entry name" value="SPERM-ASSOCIATED ANTIGEN 17"/>
    <property type="match status" value="1"/>
</dbReference>
<reference evidence="1" key="3">
    <citation type="submission" date="2025-09" db="UniProtKB">
        <authorList>
            <consortium name="Ensembl"/>
        </authorList>
    </citation>
    <scope>IDENTIFICATION</scope>
</reference>
<evidence type="ECO:0000313" key="1">
    <source>
        <dbReference type="Ensembl" id="ENSAPEP00000013912.1"/>
    </source>
</evidence>
<accession>A0A3P8SP59</accession>
<dbReference type="Proteomes" id="UP000265080">
    <property type="component" value="Chromosome 22"/>
</dbReference>
<dbReference type="STRING" id="161767.ENSAPEP00000013912"/>
<dbReference type="AlphaFoldDB" id="A0A3P8SP59"/>
<dbReference type="GO" id="GO:1904158">
    <property type="term" value="P:axonemal central apparatus assembly"/>
    <property type="evidence" value="ECO:0007669"/>
    <property type="project" value="TreeGrafter"/>
</dbReference>
<dbReference type="InterPro" id="IPR026173">
    <property type="entry name" value="SPAG17"/>
</dbReference>
<sequence length="336" mass="38563">METFSFQIHEVGNHKAKKTDGTPMYYEVTEPAKVLLDAGEEIPCDLMAKVLKFQLLQIKTNDQQRREAEQLELGSRIFGGVAKLIYASLDWRRQHQHYRDNVKLIHMPTVLGLDSHPVKTKLPPLSLDVDMRYYNNLLDLVPPEACSVPLILHCMLEQVSMYIISVGCEVQGFNPAKVELSMMKMTPVWELIQSVAQQRKSNSCWMAIRQQLQHYCTDDTVSWPEVERLCHQSVFETMPLTRLDQQGVLVNAARPLGTLGPAQQQTSIIPWDNPTSYAKHQLHNLQNKVKLYFIHRKYLEHVADTISNWTTEEELKREAMQIKNHSPVDPPKGTAP</sequence>
<dbReference type="Ensembl" id="ENSAPET00000014274.1">
    <property type="protein sequence ID" value="ENSAPEP00000013912.1"/>
    <property type="gene ID" value="ENSAPEG00000009908.1"/>
</dbReference>
<dbReference type="GO" id="GO:0005576">
    <property type="term" value="C:extracellular region"/>
    <property type="evidence" value="ECO:0007669"/>
    <property type="project" value="GOC"/>
</dbReference>
<protein>
    <submittedName>
        <fullName evidence="1">Uncharacterized protein</fullName>
    </submittedName>
</protein>
<dbReference type="GeneTree" id="ENSGT00390000013693"/>
<dbReference type="GO" id="GO:1990716">
    <property type="term" value="C:axonemal central apparatus"/>
    <property type="evidence" value="ECO:0007669"/>
    <property type="project" value="TreeGrafter"/>
</dbReference>
<proteinExistence type="predicted"/>
<dbReference type="OMA" id="PVWELIQ"/>
<organism evidence="1 2">
    <name type="scientific">Amphiprion percula</name>
    <name type="common">Orange clownfish</name>
    <name type="synonym">Lutjanus percula</name>
    <dbReference type="NCBI Taxonomy" id="161767"/>
    <lineage>
        <taxon>Eukaryota</taxon>
        <taxon>Metazoa</taxon>
        <taxon>Chordata</taxon>
        <taxon>Craniata</taxon>
        <taxon>Vertebrata</taxon>
        <taxon>Euteleostomi</taxon>
        <taxon>Actinopterygii</taxon>
        <taxon>Neopterygii</taxon>
        <taxon>Teleostei</taxon>
        <taxon>Neoteleostei</taxon>
        <taxon>Acanthomorphata</taxon>
        <taxon>Ovalentaria</taxon>
        <taxon>Pomacentridae</taxon>
        <taxon>Amphiprion</taxon>
    </lineage>
</organism>
<reference evidence="1" key="2">
    <citation type="submission" date="2025-08" db="UniProtKB">
        <authorList>
            <consortium name="Ensembl"/>
        </authorList>
    </citation>
    <scope>IDENTIFICATION</scope>
</reference>
<dbReference type="PANTHER" id="PTHR21963">
    <property type="entry name" value="PF6"/>
    <property type="match status" value="1"/>
</dbReference>